<feature type="transmembrane region" description="Helical" evidence="2">
    <location>
        <begin position="182"/>
        <end position="200"/>
    </location>
</feature>
<evidence type="ECO:0000313" key="5">
    <source>
        <dbReference type="Proteomes" id="UP001597244"/>
    </source>
</evidence>
<dbReference type="PANTHER" id="PTHR46558">
    <property type="entry name" value="TRACRIPTIONAL REGULATORY PROTEIN-RELATED-RELATED"/>
    <property type="match status" value="1"/>
</dbReference>
<gene>
    <name evidence="4" type="ORF">ACFQ4L_01890</name>
</gene>
<dbReference type="InterPro" id="IPR001387">
    <property type="entry name" value="Cro/C1-type_HTH"/>
</dbReference>
<feature type="domain" description="HTH cro/C1-type" evidence="3">
    <location>
        <begin position="7"/>
        <end position="61"/>
    </location>
</feature>
<dbReference type="Proteomes" id="UP001597244">
    <property type="component" value="Unassembled WGS sequence"/>
</dbReference>
<reference evidence="5" key="1">
    <citation type="journal article" date="2019" name="Int. J. Syst. Evol. Microbiol.">
        <title>The Global Catalogue of Microorganisms (GCM) 10K type strain sequencing project: providing services to taxonomists for standard genome sequencing and annotation.</title>
        <authorList>
            <consortium name="The Broad Institute Genomics Platform"/>
            <consortium name="The Broad Institute Genome Sequencing Center for Infectious Disease"/>
            <person name="Wu L."/>
            <person name="Ma J."/>
        </authorList>
    </citation>
    <scope>NUCLEOTIDE SEQUENCE [LARGE SCALE GENOMIC DNA]</scope>
    <source>
        <strain evidence="5">CCM 8951</strain>
    </source>
</reference>
<feature type="transmembrane region" description="Helical" evidence="2">
    <location>
        <begin position="119"/>
        <end position="137"/>
    </location>
</feature>
<sequence>MSIGTQLKNARQVQTLTQDDVAAKLFVTRQTISNWENERSYPNITDLIRLSDLYSVDLDTLVKSDEQLQNDLAKRDKDIQRIDFTRKMLKITSFILYLLLAASFLNLKTAVDLNLLRTLTLLAIGIISYIQIPVDALDRKNKRLPEPAYKTAFKRRESILTLISFILVLGSLYGLFFQHAFLVKVGSFLLFAASGMYLGIKLDQLLKIRLNQKYH</sequence>
<keyword evidence="2" id="KW-0812">Transmembrane</keyword>
<keyword evidence="2" id="KW-1133">Transmembrane helix</keyword>
<keyword evidence="1" id="KW-0238">DNA-binding</keyword>
<comment type="caution">
    <text evidence="4">The sequence shown here is derived from an EMBL/GenBank/DDBJ whole genome shotgun (WGS) entry which is preliminary data.</text>
</comment>
<name>A0ABW4DJP8_9LACO</name>
<dbReference type="SUPFAM" id="SSF47413">
    <property type="entry name" value="lambda repressor-like DNA-binding domains"/>
    <property type="match status" value="1"/>
</dbReference>
<evidence type="ECO:0000256" key="2">
    <source>
        <dbReference type="SAM" id="Phobius"/>
    </source>
</evidence>
<keyword evidence="2" id="KW-0472">Membrane</keyword>
<dbReference type="Gene3D" id="1.10.260.40">
    <property type="entry name" value="lambda repressor-like DNA-binding domains"/>
    <property type="match status" value="1"/>
</dbReference>
<dbReference type="CDD" id="cd00093">
    <property type="entry name" value="HTH_XRE"/>
    <property type="match status" value="1"/>
</dbReference>
<dbReference type="Pfam" id="PF01381">
    <property type="entry name" value="HTH_3"/>
    <property type="match status" value="1"/>
</dbReference>
<proteinExistence type="predicted"/>
<protein>
    <submittedName>
        <fullName evidence="4">Helix-turn-helix domain-containing protein</fullName>
    </submittedName>
</protein>
<evidence type="ECO:0000259" key="3">
    <source>
        <dbReference type="PROSITE" id="PS50943"/>
    </source>
</evidence>
<dbReference type="PROSITE" id="PS50943">
    <property type="entry name" value="HTH_CROC1"/>
    <property type="match status" value="1"/>
</dbReference>
<feature type="transmembrane region" description="Helical" evidence="2">
    <location>
        <begin position="158"/>
        <end position="176"/>
    </location>
</feature>
<dbReference type="EMBL" id="JBHTOF010000020">
    <property type="protein sequence ID" value="MFD1464844.1"/>
    <property type="molecule type" value="Genomic_DNA"/>
</dbReference>
<feature type="transmembrane region" description="Helical" evidence="2">
    <location>
        <begin position="88"/>
        <end position="107"/>
    </location>
</feature>
<organism evidence="4 5">
    <name type="scientific">Lapidilactobacillus mulanensis</name>
    <dbReference type="NCBI Taxonomy" id="2485999"/>
    <lineage>
        <taxon>Bacteria</taxon>
        <taxon>Bacillati</taxon>
        <taxon>Bacillota</taxon>
        <taxon>Bacilli</taxon>
        <taxon>Lactobacillales</taxon>
        <taxon>Lactobacillaceae</taxon>
        <taxon>Lapidilactobacillus</taxon>
    </lineage>
</organism>
<dbReference type="RefSeq" id="WP_125576022.1">
    <property type="nucleotide sequence ID" value="NZ_JBHTOF010000020.1"/>
</dbReference>
<evidence type="ECO:0000256" key="1">
    <source>
        <dbReference type="ARBA" id="ARBA00023125"/>
    </source>
</evidence>
<dbReference type="PANTHER" id="PTHR46558:SF13">
    <property type="entry name" value="HTH-TYPE TRANSCRIPTIONAL REGULATOR IMMR"/>
    <property type="match status" value="1"/>
</dbReference>
<dbReference type="InterPro" id="IPR010982">
    <property type="entry name" value="Lambda_DNA-bd_dom_sf"/>
</dbReference>
<keyword evidence="5" id="KW-1185">Reference proteome</keyword>
<dbReference type="SMART" id="SM00530">
    <property type="entry name" value="HTH_XRE"/>
    <property type="match status" value="1"/>
</dbReference>
<evidence type="ECO:0000313" key="4">
    <source>
        <dbReference type="EMBL" id="MFD1464844.1"/>
    </source>
</evidence>
<accession>A0ABW4DJP8</accession>